<accession>A0AAW1SAU3</accession>
<feature type="region of interest" description="Disordered" evidence="3">
    <location>
        <begin position="946"/>
        <end position="969"/>
    </location>
</feature>
<reference evidence="5 6" key="1">
    <citation type="journal article" date="2024" name="Nat. Commun.">
        <title>Phylogenomics reveals the evolutionary origins of lichenization in chlorophyte algae.</title>
        <authorList>
            <person name="Puginier C."/>
            <person name="Libourel C."/>
            <person name="Otte J."/>
            <person name="Skaloud P."/>
            <person name="Haon M."/>
            <person name="Grisel S."/>
            <person name="Petersen M."/>
            <person name="Berrin J.G."/>
            <person name="Delaux P.M."/>
            <person name="Dal Grande F."/>
            <person name="Keller J."/>
        </authorList>
    </citation>
    <scope>NUCLEOTIDE SEQUENCE [LARGE SCALE GENOMIC DNA]</scope>
    <source>
        <strain evidence="5 6">SAG 2145</strain>
    </source>
</reference>
<comment type="caution">
    <text evidence="5">The sequence shown here is derived from an EMBL/GenBank/DDBJ whole genome shotgun (WGS) entry which is preliminary data.</text>
</comment>
<keyword evidence="1" id="KW-0645">Protease</keyword>
<protein>
    <recommendedName>
        <fullName evidence="4">AAA+ ATPase domain-containing protein</fullName>
    </recommendedName>
</protein>
<dbReference type="PROSITE" id="PS00674">
    <property type="entry name" value="AAA"/>
    <property type="match status" value="1"/>
</dbReference>
<dbReference type="Proteomes" id="UP001438707">
    <property type="component" value="Unassembled WGS sequence"/>
</dbReference>
<dbReference type="GO" id="GO:0045037">
    <property type="term" value="P:protein import into chloroplast stroma"/>
    <property type="evidence" value="ECO:0007669"/>
    <property type="project" value="TreeGrafter"/>
</dbReference>
<keyword evidence="2" id="KW-0378">Hydrolase</keyword>
<keyword evidence="6" id="KW-1185">Reference proteome</keyword>
<dbReference type="Pfam" id="PF00004">
    <property type="entry name" value="AAA"/>
    <property type="match status" value="1"/>
</dbReference>
<evidence type="ECO:0000313" key="6">
    <source>
        <dbReference type="Proteomes" id="UP001438707"/>
    </source>
</evidence>
<dbReference type="Pfam" id="PF17862">
    <property type="entry name" value="AAA_lid_3"/>
    <property type="match status" value="1"/>
</dbReference>
<proteinExistence type="predicted"/>
<feature type="domain" description="AAA+ ATPase" evidence="4">
    <location>
        <begin position="389"/>
        <end position="529"/>
    </location>
</feature>
<sequence length="985" mass="108321">MADSAQRGPFPELVGTVKQMLASPPDVPAASGPFPFPLSAEPRPARFSDKRNTLPSLATSHQQPAHFCCPSARQKQFRQVSVQSKACSDNDDGPHMREGPASSGNFHGRPPDIDPEMLAKAMAIAPFAAISLDRFKDIGKSARKLYDRIYYGEVLPPVGAAEMSYARLLEHLENKTVKRIVLLADSRYALVETVQDGWASDPTVFPKRDREFPELTMGTQLPEWKMEKQRFYVELPGDMYSDGHFMNRIKGNQIIKDRDSRLSYEDMLLEHQVTTELQVVDPNDSSVFLNETLGELLPFVFIFALRLFVEIGRFVLDKLNPRKKDRMQEIAEELGHHRAKEYNVGEMGRDTGVRYEDVAGIEHVKQDITDTMEMLTNKNPEFEGMGARPPRGILMVGPPGTGKTLLAKALAGEGNVPFFSANGAEFVEMYAGIAAARIRDLFLSARRIAPAIIFIDEIDAIGRARGLGMGDAGQTEREQGLLQMLVEMDGFRRNDRVLVIGATNRISMLDDALLRPGRFDKVIYMGRPPMRDRLKILQVHAEGKSLDRSGNSEYETDALLSQTAAITIGYSGAELENLLNEAAILTVRYGDDSINMSHIVEAMDKAKLGLATTRMADSPAKRRMATVIAGQAVVAALTPGMPQLEAVSIAPRGNVPARLDFKPQEALGWARRLYPEEGKTLKVNAVEITEPPTLLELCAGMLMPQYAARATEEALYGRRGVTITTGQGVAIAGRLAYWLVAHSNLDPRFNRTPMGQGMQLGGRPDPVTARSTPRFEAAVVRLQQAAYIRTLRLVQARRAAIEQIAEELCQGRETVRGDRVVEIIETCKLEPARPAIPDEAVGAFSQHFQTQAGQPGTAAFAQADGRGRSGSAGMRPQPSPMDEVWSSVDISDDMLRVAAEAVVGRVDIEELLGDTLPKYLADELKEQLDDREVAQRLSYAQSFAKSSRATSDLDFPPPPSVLPQYKGTGLGSWMPAEPEVISVAG</sequence>
<dbReference type="InterPro" id="IPR041569">
    <property type="entry name" value="AAA_lid_3"/>
</dbReference>
<feature type="region of interest" description="Disordered" evidence="3">
    <location>
        <begin position="21"/>
        <end position="50"/>
    </location>
</feature>
<dbReference type="Gene3D" id="1.10.8.60">
    <property type="match status" value="1"/>
</dbReference>
<dbReference type="InterPro" id="IPR003960">
    <property type="entry name" value="ATPase_AAA_CS"/>
</dbReference>
<dbReference type="SMART" id="SM00382">
    <property type="entry name" value="AAA"/>
    <property type="match status" value="1"/>
</dbReference>
<evidence type="ECO:0000256" key="1">
    <source>
        <dbReference type="ARBA" id="ARBA00022670"/>
    </source>
</evidence>
<gene>
    <name evidence="5" type="ORF">WJX74_000822</name>
</gene>
<dbReference type="InterPro" id="IPR003593">
    <property type="entry name" value="AAA+_ATPase"/>
</dbReference>
<dbReference type="PANTHER" id="PTHR23076:SF37">
    <property type="entry name" value="ATP-DEPENDENT ZINC METALLOPROTEASE FTSH 4, MITOCHONDRIAL"/>
    <property type="match status" value="1"/>
</dbReference>
<name>A0AAW1SAU3_9CHLO</name>
<dbReference type="InterPro" id="IPR027417">
    <property type="entry name" value="P-loop_NTPase"/>
</dbReference>
<dbReference type="GO" id="GO:0009507">
    <property type="term" value="C:chloroplast"/>
    <property type="evidence" value="ECO:0007669"/>
    <property type="project" value="TreeGrafter"/>
</dbReference>
<dbReference type="GO" id="GO:0006508">
    <property type="term" value="P:proteolysis"/>
    <property type="evidence" value="ECO:0007669"/>
    <property type="project" value="UniProtKB-KW"/>
</dbReference>
<evidence type="ECO:0000313" key="5">
    <source>
        <dbReference type="EMBL" id="KAK9842696.1"/>
    </source>
</evidence>
<dbReference type="SUPFAM" id="SSF52540">
    <property type="entry name" value="P-loop containing nucleoside triphosphate hydrolases"/>
    <property type="match status" value="1"/>
</dbReference>
<dbReference type="EMBL" id="JALJOS010000002">
    <property type="protein sequence ID" value="KAK9842696.1"/>
    <property type="molecule type" value="Genomic_DNA"/>
</dbReference>
<dbReference type="GO" id="GO:0016887">
    <property type="term" value="F:ATP hydrolysis activity"/>
    <property type="evidence" value="ECO:0007669"/>
    <property type="project" value="InterPro"/>
</dbReference>
<dbReference type="GO" id="GO:0005524">
    <property type="term" value="F:ATP binding"/>
    <property type="evidence" value="ECO:0007669"/>
    <property type="project" value="InterPro"/>
</dbReference>
<dbReference type="Gene3D" id="3.40.50.300">
    <property type="entry name" value="P-loop containing nucleotide triphosphate hydrolases"/>
    <property type="match status" value="1"/>
</dbReference>
<dbReference type="FunFam" id="3.40.50.300:FF:002568">
    <property type="entry name" value="Cell division protein (FtsH)"/>
    <property type="match status" value="1"/>
</dbReference>
<dbReference type="InterPro" id="IPR003959">
    <property type="entry name" value="ATPase_AAA_core"/>
</dbReference>
<organism evidence="5 6">
    <name type="scientific">Apatococcus lobatus</name>
    <dbReference type="NCBI Taxonomy" id="904363"/>
    <lineage>
        <taxon>Eukaryota</taxon>
        <taxon>Viridiplantae</taxon>
        <taxon>Chlorophyta</taxon>
        <taxon>core chlorophytes</taxon>
        <taxon>Trebouxiophyceae</taxon>
        <taxon>Chlorellales</taxon>
        <taxon>Chlorellaceae</taxon>
        <taxon>Apatococcus</taxon>
    </lineage>
</organism>
<dbReference type="PANTHER" id="PTHR23076">
    <property type="entry name" value="METALLOPROTEASE M41 FTSH"/>
    <property type="match status" value="1"/>
</dbReference>
<dbReference type="AlphaFoldDB" id="A0AAW1SAU3"/>
<dbReference type="InterPro" id="IPR037219">
    <property type="entry name" value="Peptidase_M41-like"/>
</dbReference>
<feature type="region of interest" description="Disordered" evidence="3">
    <location>
        <begin position="84"/>
        <end position="108"/>
    </location>
</feature>
<feature type="region of interest" description="Disordered" evidence="3">
    <location>
        <begin position="852"/>
        <end position="881"/>
    </location>
</feature>
<dbReference type="GO" id="GO:0004176">
    <property type="term" value="F:ATP-dependent peptidase activity"/>
    <property type="evidence" value="ECO:0007669"/>
    <property type="project" value="InterPro"/>
</dbReference>
<evidence type="ECO:0000256" key="3">
    <source>
        <dbReference type="SAM" id="MobiDB-lite"/>
    </source>
</evidence>
<evidence type="ECO:0000259" key="4">
    <source>
        <dbReference type="SMART" id="SM00382"/>
    </source>
</evidence>
<dbReference type="SUPFAM" id="SSF140990">
    <property type="entry name" value="FtsH protease domain-like"/>
    <property type="match status" value="1"/>
</dbReference>
<evidence type="ECO:0000256" key="2">
    <source>
        <dbReference type="ARBA" id="ARBA00022801"/>
    </source>
</evidence>
<dbReference type="Gene3D" id="1.20.58.760">
    <property type="entry name" value="Peptidase M41"/>
    <property type="match status" value="1"/>
</dbReference>
<dbReference type="GO" id="GO:0004222">
    <property type="term" value="F:metalloendopeptidase activity"/>
    <property type="evidence" value="ECO:0007669"/>
    <property type="project" value="InterPro"/>
</dbReference>